<dbReference type="Proteomes" id="UP000249260">
    <property type="component" value="Unassembled WGS sequence"/>
</dbReference>
<dbReference type="OrthoDB" id="2627515at2"/>
<organism evidence="3 4">
    <name type="scientific">Paenibacillus montanisoli</name>
    <dbReference type="NCBI Taxonomy" id="2081970"/>
    <lineage>
        <taxon>Bacteria</taxon>
        <taxon>Bacillati</taxon>
        <taxon>Bacillota</taxon>
        <taxon>Bacilli</taxon>
        <taxon>Bacillales</taxon>
        <taxon>Paenibacillaceae</taxon>
        <taxon>Paenibacillus</taxon>
    </lineage>
</organism>
<feature type="region of interest" description="Disordered" evidence="1">
    <location>
        <begin position="408"/>
        <end position="445"/>
    </location>
</feature>
<dbReference type="AlphaFoldDB" id="A0A328TV28"/>
<dbReference type="Pfam" id="PF06054">
    <property type="entry name" value="CoiA_nuc"/>
    <property type="match status" value="1"/>
</dbReference>
<feature type="compositionally biased region" description="Basic and acidic residues" evidence="1">
    <location>
        <begin position="408"/>
        <end position="426"/>
    </location>
</feature>
<comment type="caution">
    <text evidence="3">The sequence shown here is derived from an EMBL/GenBank/DDBJ whole genome shotgun (WGS) entry which is preliminary data.</text>
</comment>
<evidence type="ECO:0000256" key="1">
    <source>
        <dbReference type="SAM" id="MobiDB-lite"/>
    </source>
</evidence>
<dbReference type="InterPro" id="IPR010330">
    <property type="entry name" value="CoiA_nuc"/>
</dbReference>
<dbReference type="EMBL" id="QLUW01000004">
    <property type="protein sequence ID" value="RAP74388.1"/>
    <property type="molecule type" value="Genomic_DNA"/>
</dbReference>
<reference evidence="3 4" key="1">
    <citation type="submission" date="2018-06" db="EMBL/GenBank/DDBJ databases">
        <title>Paenibacillus montanisoli sp. nov., isolated from mountain area soil.</title>
        <authorList>
            <person name="Wu M."/>
        </authorList>
    </citation>
    <scope>NUCLEOTIDE SEQUENCE [LARGE SCALE GENOMIC DNA]</scope>
    <source>
        <strain evidence="3 4">RA17</strain>
    </source>
</reference>
<dbReference type="RefSeq" id="WP_112884177.1">
    <property type="nucleotide sequence ID" value="NZ_QLUW01000004.1"/>
</dbReference>
<evidence type="ECO:0000313" key="4">
    <source>
        <dbReference type="Proteomes" id="UP000249260"/>
    </source>
</evidence>
<sequence>MPQFAYFSPYLNWQQDFPTGKIHAFEDQESVQLDCLTISDNEIKLLRSKREQINLECPICNSRMYYNQGYRKIRPDGSAVIGSKSSYFYHKNDEACHDSESLAHALTKKYLFTKLHEAGYVVREEHRHTINGKKVRADVAAFVGNGERSMLRLVVEVQASNIYPATVAKRVNVYRSEDVPTAWVLLLDDFFESYAGTFHDVIDLEKNTTVRVPIAAGEENPFVVTGKDSRAFMLIMNEYGYVLGLNHQGNVFLIRRDPVNEDKRMAAFMQGHNWTPQDELYKITRIADKDIVPTLELTPLIELEEEITMKGHQGNFFGGDEGQHNFTDGGEHGVDIDHTVIDFEKGKLEGADAYLALNPILLIQETWNAQRQARLNFIRQREEAEEKELAEQELRRIELERIAEEQRTRLEEEQRHAEQERIRQEEEREAEALNENIRQQAEKERTLEAERMARRDEFHPGRKLYITYQQEREIEKLLLLYGYEPVNSMDLLSLMQDEAEHLKSYLKGKVQVSPLIRLNRNEDTIWSAYRKLERLDRQQLERNLFPGGLPPWFATKKFKLEQQEYIEQKKLLKVNRHNSDNHKPKEPPPIPNEEQMKFDF</sequence>
<feature type="domain" description="Competence protein CoiA nuclease-like" evidence="2">
    <location>
        <begin position="100"/>
        <end position="186"/>
    </location>
</feature>
<proteinExistence type="predicted"/>
<keyword evidence="4" id="KW-1185">Reference proteome</keyword>
<feature type="compositionally biased region" description="Basic and acidic residues" evidence="1">
    <location>
        <begin position="577"/>
        <end position="586"/>
    </location>
</feature>
<name>A0A328TV28_9BACL</name>
<gene>
    <name evidence="3" type="ORF">DL346_20110</name>
</gene>
<evidence type="ECO:0000259" key="2">
    <source>
        <dbReference type="Pfam" id="PF06054"/>
    </source>
</evidence>
<accession>A0A328TV28</accession>
<feature type="region of interest" description="Disordered" evidence="1">
    <location>
        <begin position="574"/>
        <end position="600"/>
    </location>
</feature>
<evidence type="ECO:0000313" key="3">
    <source>
        <dbReference type="EMBL" id="RAP74388.1"/>
    </source>
</evidence>
<protein>
    <recommendedName>
        <fullName evidence="2">Competence protein CoiA nuclease-like domain-containing protein</fullName>
    </recommendedName>
</protein>